<dbReference type="Gene3D" id="2.130.10.10">
    <property type="entry name" value="YVTN repeat-like/Quinoprotein amine dehydrogenase"/>
    <property type="match status" value="2"/>
</dbReference>
<proteinExistence type="predicted"/>
<keyword evidence="1" id="KW-0472">Membrane</keyword>
<organism evidence="2 3">
    <name type="scientific">Simiaoa sunii</name>
    <dbReference type="NCBI Taxonomy" id="2763672"/>
    <lineage>
        <taxon>Bacteria</taxon>
        <taxon>Bacillati</taxon>
        <taxon>Bacillota</taxon>
        <taxon>Clostridia</taxon>
        <taxon>Lachnospirales</taxon>
        <taxon>Lachnospiraceae</taxon>
        <taxon>Simiaoa</taxon>
    </lineage>
</organism>
<dbReference type="InterPro" id="IPR011110">
    <property type="entry name" value="Reg_prop"/>
</dbReference>
<gene>
    <name evidence="2" type="ORF">H9Q77_03215</name>
</gene>
<protein>
    <submittedName>
        <fullName evidence="2">Uncharacterized protein</fullName>
    </submittedName>
</protein>
<evidence type="ECO:0000313" key="2">
    <source>
        <dbReference type="EMBL" id="QNM03170.1"/>
    </source>
</evidence>
<feature type="transmembrane region" description="Helical" evidence="1">
    <location>
        <begin position="7"/>
        <end position="25"/>
    </location>
</feature>
<reference evidence="2 3" key="1">
    <citation type="submission" date="2020-08" db="EMBL/GenBank/DDBJ databases">
        <authorList>
            <person name="Liu C."/>
            <person name="Sun Q."/>
        </authorList>
    </citation>
    <scope>NUCLEOTIDE SEQUENCE [LARGE SCALE GENOMIC DNA]</scope>
    <source>
        <strain evidence="2 3">NSJ-8</strain>
    </source>
</reference>
<dbReference type="RefSeq" id="WP_249326522.1">
    <property type="nucleotide sequence ID" value="NZ_CP060633.1"/>
</dbReference>
<dbReference type="SUPFAM" id="SSF101898">
    <property type="entry name" value="NHL repeat"/>
    <property type="match status" value="1"/>
</dbReference>
<accession>A0A7G9FX88</accession>
<keyword evidence="1" id="KW-1133">Transmembrane helix</keyword>
<evidence type="ECO:0000256" key="1">
    <source>
        <dbReference type="SAM" id="Phobius"/>
    </source>
</evidence>
<dbReference type="InterPro" id="IPR015943">
    <property type="entry name" value="WD40/YVTN_repeat-like_dom_sf"/>
</dbReference>
<evidence type="ECO:0000313" key="3">
    <source>
        <dbReference type="Proteomes" id="UP000515981"/>
    </source>
</evidence>
<dbReference type="EMBL" id="CP060633">
    <property type="protein sequence ID" value="QNM03170.1"/>
    <property type="molecule type" value="Genomic_DNA"/>
</dbReference>
<dbReference type="AlphaFoldDB" id="A0A7G9FX88"/>
<keyword evidence="3" id="KW-1185">Reference proteome</keyword>
<keyword evidence="1" id="KW-0812">Transmembrane</keyword>
<dbReference type="Pfam" id="PF07494">
    <property type="entry name" value="Reg_prop"/>
    <property type="match status" value="1"/>
</dbReference>
<name>A0A7G9FX88_9FIRM</name>
<dbReference type="Proteomes" id="UP000515981">
    <property type="component" value="Chromosome"/>
</dbReference>
<dbReference type="KEGG" id="ssun:H9Q77_03215"/>
<sequence>MRRRRFLTYSLYFLFVLFILMAFIISRKIVEKQDENVPWKEDFTILRSGEEISALYYDGENVWVGCNDGVYVYNADTREEIKYYGGLNLIYSAGITKSSDGTVWIGQEDGLTGIQENGDGDRLEFSYPDIPKGRVNTVEWDGERLWIGTYHGAASLIRSPSGWKVESIYNSSNGLCSDSVNVIKSTGHSLWFASYLDHKNGGISIWDNDGTHFITVADGLPHAYVTSLQYLGDEKMLVGTGYMDDGGLALVQKINGEYKITATFFSENGVPGEKVRQLFLDEDGYLWITTEYDGVLILNYAEDGLQSELQGLYLKEENGLSDNEIKCLIKVKDSYWLGGKYGLTIVPQNIVE</sequence>